<evidence type="ECO:0000259" key="3">
    <source>
        <dbReference type="PROSITE" id="PS50234"/>
    </source>
</evidence>
<dbReference type="Pfam" id="PF00092">
    <property type="entry name" value="VWA"/>
    <property type="match status" value="1"/>
</dbReference>
<evidence type="ECO:0000256" key="2">
    <source>
        <dbReference type="SAM" id="SignalP"/>
    </source>
</evidence>
<dbReference type="PROSITE" id="PS50234">
    <property type="entry name" value="VWFA"/>
    <property type="match status" value="1"/>
</dbReference>
<dbReference type="PANTHER" id="PTHR10579:SF43">
    <property type="entry name" value="ZINC FINGER (C3HC4-TYPE RING FINGER) FAMILY PROTEIN"/>
    <property type="match status" value="1"/>
</dbReference>
<accession>A0A5B8XXI3</accession>
<dbReference type="InterPro" id="IPR002035">
    <property type="entry name" value="VWF_A"/>
</dbReference>
<evidence type="ECO:0000313" key="4">
    <source>
        <dbReference type="EMBL" id="QED30320.1"/>
    </source>
</evidence>
<dbReference type="EMBL" id="CP042467">
    <property type="protein sequence ID" value="QED30320.1"/>
    <property type="molecule type" value="Genomic_DNA"/>
</dbReference>
<dbReference type="SUPFAM" id="SSF53300">
    <property type="entry name" value="vWA-like"/>
    <property type="match status" value="1"/>
</dbReference>
<reference evidence="4 5" key="1">
    <citation type="submission" date="2019-08" db="EMBL/GenBank/DDBJ databases">
        <authorList>
            <person name="Liang Q."/>
        </authorList>
    </citation>
    <scope>NUCLEOTIDE SEQUENCE [LARGE SCALE GENOMIC DNA]</scope>
    <source>
        <strain evidence="4 5">V1718</strain>
    </source>
</reference>
<proteinExistence type="predicted"/>
<keyword evidence="2" id="KW-0732">Signal</keyword>
<feature type="domain" description="VWFA" evidence="3">
    <location>
        <begin position="214"/>
        <end position="388"/>
    </location>
</feature>
<feature type="chain" id="PRO_5022945802" evidence="2">
    <location>
        <begin position="21"/>
        <end position="552"/>
    </location>
</feature>
<dbReference type="Pfam" id="PF12034">
    <property type="entry name" value="YfbK_C"/>
    <property type="match status" value="1"/>
</dbReference>
<sequence length="552" mass="60514">MMMKRHLTALMILALAGCSADEKYMEAGEPVSEARLDEAPTASAAPVEEAEYSGQAVSASPQEGLAQAEPMPVARKADAKPKSMFYSFDDSLVDGEMAQPPAGPTTTGFTDYGVNPNTKTVEDRFSTFAIDVDTASYTLARRSINDGYKPTPSGVRVEEFVNFFKYDYPSPDNGAFGVHMEGAPSPFSTEKDTYVVRVGVQGKHVTMEDRKPVHLVFLVDVSGSMNRPDKLGLAKESLALLTNNLRSEDTVAIATYASGVKKVLPPTSVSQRSKILASLDGLQAGGGTGMSNGMELAYEMAMQTHKSGHVSRVIVVSDGDANIGPMSHEQILSRIQHYVDEGITLSTIGFGMGNYKDTMMEQLANKGNGNNFYIDGMKEAKRIFQEQLEGTLQVIAKDVKIQVEFEPETVPEFRLIGYENRKLAHEDFRRDEVDAGEIGAGHTVTALYEIKLNRKAGGKLATVRVRHKQPEGYKAEEQAFELYSRDLRTRVGDASRDFQFAVAVAGFAEILRESPYAKNLSLALVEEIASPNVGNREDRKEFMALLKKMKRL</sequence>
<dbReference type="KEGG" id="bbae:FRD01_10170"/>
<dbReference type="OrthoDB" id="9805121at2"/>
<dbReference type="Pfam" id="PF12450">
    <property type="entry name" value="vWF_A"/>
    <property type="match status" value="1"/>
</dbReference>
<dbReference type="AlphaFoldDB" id="A0A5B8XXI3"/>
<dbReference type="Gene3D" id="3.40.50.410">
    <property type="entry name" value="von Willebrand factor, type A domain"/>
    <property type="match status" value="1"/>
</dbReference>
<dbReference type="InterPro" id="IPR051266">
    <property type="entry name" value="CLCR"/>
</dbReference>
<dbReference type="SMART" id="SM00327">
    <property type="entry name" value="VWA"/>
    <property type="match status" value="1"/>
</dbReference>
<name>A0A5B8XXI3_9DELT</name>
<dbReference type="InterPro" id="IPR036465">
    <property type="entry name" value="vWFA_dom_sf"/>
</dbReference>
<organism evidence="4 5">
    <name type="scientific">Microvenator marinus</name>
    <dbReference type="NCBI Taxonomy" id="2600177"/>
    <lineage>
        <taxon>Bacteria</taxon>
        <taxon>Deltaproteobacteria</taxon>
        <taxon>Bradymonadales</taxon>
        <taxon>Microvenatoraceae</taxon>
        <taxon>Microvenator</taxon>
    </lineage>
</organism>
<gene>
    <name evidence="4" type="ORF">FRD01_10170</name>
</gene>
<keyword evidence="5" id="KW-1185">Reference proteome</keyword>
<evidence type="ECO:0000313" key="5">
    <source>
        <dbReference type="Proteomes" id="UP000321595"/>
    </source>
</evidence>
<feature type="region of interest" description="Disordered" evidence="1">
    <location>
        <begin position="32"/>
        <end position="69"/>
    </location>
</feature>
<dbReference type="PROSITE" id="PS51257">
    <property type="entry name" value="PROKAR_LIPOPROTEIN"/>
    <property type="match status" value="1"/>
</dbReference>
<dbReference type="PANTHER" id="PTHR10579">
    <property type="entry name" value="CALCIUM-ACTIVATED CHLORIDE CHANNEL REGULATOR"/>
    <property type="match status" value="1"/>
</dbReference>
<dbReference type="InterPro" id="IPR022156">
    <property type="entry name" value="Uncharacterised_YfbK_N"/>
</dbReference>
<dbReference type="Proteomes" id="UP000321595">
    <property type="component" value="Chromosome"/>
</dbReference>
<evidence type="ECO:0000256" key="1">
    <source>
        <dbReference type="SAM" id="MobiDB-lite"/>
    </source>
</evidence>
<dbReference type="InterPro" id="IPR021908">
    <property type="entry name" value="YfbK_C"/>
</dbReference>
<protein>
    <submittedName>
        <fullName evidence="4">DUF3520 domain-containing protein</fullName>
    </submittedName>
</protein>
<feature type="signal peptide" evidence="2">
    <location>
        <begin position="1"/>
        <end position="20"/>
    </location>
</feature>